<reference evidence="2 3" key="1">
    <citation type="submission" date="2023-07" db="EMBL/GenBank/DDBJ databases">
        <title>Comparative genomics of wheat-associated soil bacteria to identify genetic determinants of phenazine resistance.</title>
        <authorList>
            <person name="Mouncey N."/>
        </authorList>
    </citation>
    <scope>NUCLEOTIDE SEQUENCE [LARGE SCALE GENOMIC DNA]</scope>
    <source>
        <strain evidence="2 3">W4I11</strain>
    </source>
</reference>
<dbReference type="Pfam" id="PF07811">
    <property type="entry name" value="TadE"/>
    <property type="match status" value="1"/>
</dbReference>
<dbReference type="Proteomes" id="UP001237780">
    <property type="component" value="Unassembled WGS sequence"/>
</dbReference>
<evidence type="ECO:0000313" key="3">
    <source>
        <dbReference type="Proteomes" id="UP001237780"/>
    </source>
</evidence>
<dbReference type="EMBL" id="JAUSZT010000003">
    <property type="protein sequence ID" value="MDQ0997987.1"/>
    <property type="molecule type" value="Genomic_DNA"/>
</dbReference>
<evidence type="ECO:0000313" key="2">
    <source>
        <dbReference type="EMBL" id="MDQ0997987.1"/>
    </source>
</evidence>
<sequence length="197" mass="21247">MGRLFRSGKRFCIDQRGVAAMEFALIAPVLILMYMGSVETITGVDVDRKLNRAATMMSALLTQEKGTITKAKISDIMNIGTTTLLPYTRDTPKITVTSINVSDTGVATVEWSRRKVNGIETRPFTKGTVVTLDSNLLIKKTSVIRVDMSIAYVPMIAWTITGAVEKADGSAAVGIGLSDQSFGRVRIGQSSTTCSDC</sequence>
<evidence type="ECO:0000259" key="1">
    <source>
        <dbReference type="Pfam" id="PF07811"/>
    </source>
</evidence>
<dbReference type="RefSeq" id="WP_307282432.1">
    <property type="nucleotide sequence ID" value="NZ_JAUSZT010000003.1"/>
</dbReference>
<accession>A0ABU0SB64</accession>
<organism evidence="2 3">
    <name type="scientific">Phyllobacterium ifriqiyense</name>
    <dbReference type="NCBI Taxonomy" id="314238"/>
    <lineage>
        <taxon>Bacteria</taxon>
        <taxon>Pseudomonadati</taxon>
        <taxon>Pseudomonadota</taxon>
        <taxon>Alphaproteobacteria</taxon>
        <taxon>Hyphomicrobiales</taxon>
        <taxon>Phyllobacteriaceae</taxon>
        <taxon>Phyllobacterium</taxon>
    </lineage>
</organism>
<gene>
    <name evidence="2" type="ORF">QFZ34_003169</name>
</gene>
<protein>
    <submittedName>
        <fullName evidence="2">Flp pilus assembly protein TadG</fullName>
    </submittedName>
</protein>
<proteinExistence type="predicted"/>
<dbReference type="InterPro" id="IPR012495">
    <property type="entry name" value="TadE-like_dom"/>
</dbReference>
<keyword evidence="3" id="KW-1185">Reference proteome</keyword>
<feature type="domain" description="TadE-like" evidence="1">
    <location>
        <begin position="17"/>
        <end position="54"/>
    </location>
</feature>
<comment type="caution">
    <text evidence="2">The sequence shown here is derived from an EMBL/GenBank/DDBJ whole genome shotgun (WGS) entry which is preliminary data.</text>
</comment>
<name>A0ABU0SB64_9HYPH</name>